<accession>A0ACC3BZC4</accession>
<sequence>MDGDKNMTPPSSVEGGVRPPGGAARPLPAVWTAEAEAVTCPGCGAAVTSKVAVDACTVPNWAICLIVGCWCVFIPACGCNCMSNYTHRCPNCAYALGAKRAC</sequence>
<reference evidence="1" key="1">
    <citation type="submission" date="2019-11" db="EMBL/GenBank/DDBJ databases">
        <title>Nori genome reveals adaptations in red seaweeds to the harsh intertidal environment.</title>
        <authorList>
            <person name="Wang D."/>
            <person name="Mao Y."/>
        </authorList>
    </citation>
    <scope>NUCLEOTIDE SEQUENCE</scope>
    <source>
        <tissue evidence="1">Gametophyte</tissue>
    </source>
</reference>
<protein>
    <submittedName>
        <fullName evidence="1">Uncharacterized protein</fullName>
    </submittedName>
</protein>
<name>A0ACC3BZC4_PYRYE</name>
<gene>
    <name evidence="1" type="ORF">I4F81_005454</name>
</gene>
<dbReference type="Proteomes" id="UP000798662">
    <property type="component" value="Chromosome 2"/>
</dbReference>
<evidence type="ECO:0000313" key="1">
    <source>
        <dbReference type="EMBL" id="KAK1862887.1"/>
    </source>
</evidence>
<evidence type="ECO:0000313" key="2">
    <source>
        <dbReference type="Proteomes" id="UP000798662"/>
    </source>
</evidence>
<dbReference type="EMBL" id="CM020619">
    <property type="protein sequence ID" value="KAK1862887.1"/>
    <property type="molecule type" value="Genomic_DNA"/>
</dbReference>
<keyword evidence="2" id="KW-1185">Reference proteome</keyword>
<comment type="caution">
    <text evidence="1">The sequence shown here is derived from an EMBL/GenBank/DDBJ whole genome shotgun (WGS) entry which is preliminary data.</text>
</comment>
<proteinExistence type="predicted"/>
<organism evidence="1 2">
    <name type="scientific">Pyropia yezoensis</name>
    <name type="common">Susabi-nori</name>
    <name type="synonym">Porphyra yezoensis</name>
    <dbReference type="NCBI Taxonomy" id="2788"/>
    <lineage>
        <taxon>Eukaryota</taxon>
        <taxon>Rhodophyta</taxon>
        <taxon>Bangiophyceae</taxon>
        <taxon>Bangiales</taxon>
        <taxon>Bangiaceae</taxon>
        <taxon>Pyropia</taxon>
    </lineage>
</organism>